<keyword evidence="2" id="KW-0732">Signal</keyword>
<dbReference type="PROSITE" id="PS00383">
    <property type="entry name" value="TYR_PHOSPHATASE_1"/>
    <property type="match status" value="1"/>
</dbReference>
<keyword evidence="3" id="KW-0378">Hydrolase</keyword>
<evidence type="ECO:0000313" key="4">
    <source>
        <dbReference type="Proteomes" id="UP001596380"/>
    </source>
</evidence>
<feature type="signal peptide" evidence="2">
    <location>
        <begin position="1"/>
        <end position="27"/>
    </location>
</feature>
<feature type="chain" id="PRO_5045299553" evidence="2">
    <location>
        <begin position="28"/>
        <end position="358"/>
    </location>
</feature>
<dbReference type="EMBL" id="JBHSXS010000087">
    <property type="protein sequence ID" value="MFC6887385.1"/>
    <property type="molecule type" value="Genomic_DNA"/>
</dbReference>
<name>A0ABW2D325_9ACTN</name>
<comment type="caution">
    <text evidence="3">The sequence shown here is derived from an EMBL/GenBank/DDBJ whole genome shotgun (WGS) entry which is preliminary data.</text>
</comment>
<evidence type="ECO:0000256" key="2">
    <source>
        <dbReference type="SAM" id="SignalP"/>
    </source>
</evidence>
<dbReference type="InterPro" id="IPR026893">
    <property type="entry name" value="Tyr/Ser_Pase_IphP-type"/>
</dbReference>
<keyword evidence="4" id="KW-1185">Reference proteome</keyword>
<dbReference type="GO" id="GO:0004725">
    <property type="term" value="F:protein tyrosine phosphatase activity"/>
    <property type="evidence" value="ECO:0007669"/>
    <property type="project" value="UniProtKB-EC"/>
</dbReference>
<dbReference type="Pfam" id="PF13350">
    <property type="entry name" value="Y_phosphatase3"/>
    <property type="match status" value="1"/>
</dbReference>
<dbReference type="InterPro" id="IPR016130">
    <property type="entry name" value="Tyr_Pase_AS"/>
</dbReference>
<protein>
    <submittedName>
        <fullName evidence="3">Tyrosine-protein phosphatase</fullName>
        <ecNumber evidence="3">3.1.3.48</ecNumber>
    </submittedName>
</protein>
<comment type="similarity">
    <text evidence="1">Belongs to the protein-tyrosine phosphatase family.</text>
</comment>
<proteinExistence type="inferred from homology"/>
<organism evidence="3 4">
    <name type="scientific">Actinomadura yumaensis</name>
    <dbReference type="NCBI Taxonomy" id="111807"/>
    <lineage>
        <taxon>Bacteria</taxon>
        <taxon>Bacillati</taxon>
        <taxon>Actinomycetota</taxon>
        <taxon>Actinomycetes</taxon>
        <taxon>Streptosporangiales</taxon>
        <taxon>Thermomonosporaceae</taxon>
        <taxon>Actinomadura</taxon>
    </lineage>
</organism>
<evidence type="ECO:0000313" key="3">
    <source>
        <dbReference type="EMBL" id="MFC6887385.1"/>
    </source>
</evidence>
<reference evidence="4" key="1">
    <citation type="journal article" date="2019" name="Int. J. Syst. Evol. Microbiol.">
        <title>The Global Catalogue of Microorganisms (GCM) 10K type strain sequencing project: providing services to taxonomists for standard genome sequencing and annotation.</title>
        <authorList>
            <consortium name="The Broad Institute Genomics Platform"/>
            <consortium name="The Broad Institute Genome Sequencing Center for Infectious Disease"/>
            <person name="Wu L."/>
            <person name="Ma J."/>
        </authorList>
    </citation>
    <scope>NUCLEOTIDE SEQUENCE [LARGE SCALE GENOMIC DNA]</scope>
    <source>
        <strain evidence="4">JCM 3369</strain>
    </source>
</reference>
<dbReference type="EC" id="3.1.3.48" evidence="3"/>
<dbReference type="Gene3D" id="3.90.190.10">
    <property type="entry name" value="Protein tyrosine phosphatase superfamily"/>
    <property type="match status" value="1"/>
</dbReference>
<dbReference type="PANTHER" id="PTHR31126">
    <property type="entry name" value="TYROSINE-PROTEIN PHOSPHATASE"/>
    <property type="match status" value="1"/>
</dbReference>
<sequence length="358" mass="37286">MKTSRIGAIPVAGALFAAVLVAPPASAASPASPAARVAAGSVFASAAVTRNADGTYTVGWQAPDAGTISVAAVTDPADPGPGRAVGSGGGTGSLTVSGLPSAPRWYFRLAPANGSPLVVADRSLHLAHARNFRDVGGYRTADGHWVRMGVFYRSNKLSELDAADLDQLAAQRLKLIVDLRNGVERRDDPDRIPAGASYKVADLIDLGKGLPSGPDLTAALLLALPWLLRSSKDAEQQLGYRLMVNAPSARAAYRDLLTSLAATPGGATAVFHCTAGKDRTGWGAVVLLTLLGVDRRTIADDYLASNTYYGADSVRANWLDAAYAEVDRTYGSFDAYVRKGLGLPDSTVAALRARMLAP</sequence>
<gene>
    <name evidence="3" type="ORF">ACFQKB_47010</name>
</gene>
<dbReference type="Proteomes" id="UP001596380">
    <property type="component" value="Unassembled WGS sequence"/>
</dbReference>
<dbReference type="RefSeq" id="WP_160825655.1">
    <property type="nucleotide sequence ID" value="NZ_JBHSXE010000001.1"/>
</dbReference>
<evidence type="ECO:0000256" key="1">
    <source>
        <dbReference type="ARBA" id="ARBA00009580"/>
    </source>
</evidence>
<dbReference type="SUPFAM" id="SSF52799">
    <property type="entry name" value="(Phosphotyrosine protein) phosphatases II"/>
    <property type="match status" value="1"/>
</dbReference>
<dbReference type="InterPro" id="IPR029021">
    <property type="entry name" value="Prot-tyrosine_phosphatase-like"/>
</dbReference>
<dbReference type="PANTHER" id="PTHR31126:SF1">
    <property type="entry name" value="TYROSINE SPECIFIC PROTEIN PHOSPHATASES DOMAIN-CONTAINING PROTEIN"/>
    <property type="match status" value="1"/>
</dbReference>
<accession>A0ABW2D325</accession>